<comment type="caution">
    <text evidence="9">The sequence shown here is derived from an EMBL/GenBank/DDBJ whole genome shotgun (WGS) entry which is preliminary data.</text>
</comment>
<dbReference type="RefSeq" id="WP_136379374.1">
    <property type="nucleotide sequence ID" value="NZ_SLUB01000013.1"/>
</dbReference>
<dbReference type="EMBL" id="SLUB01000013">
    <property type="protein sequence ID" value="THE12803.1"/>
    <property type="molecule type" value="Genomic_DNA"/>
</dbReference>
<evidence type="ECO:0000256" key="6">
    <source>
        <dbReference type="ARBA" id="ARBA00023136"/>
    </source>
</evidence>
<feature type="transmembrane region" description="Helical" evidence="7">
    <location>
        <begin position="111"/>
        <end position="135"/>
    </location>
</feature>
<sequence length="662" mass="76686">MKRLMKNESLLFYFFGSFLFMETIFRIITAEVLFTVDYVRSVVFLLPICLVLFLICSFFNGSFNFIIALLLLGIASLIYSSQIIYYKFFKTYYMIYSLGNTGQIMEFKRDIFNVIVENVIFLIFLFLPFIGLVLFKKKWITFMKIGWLNRLIVLFCIILFQFTGMATIYAGGKESHSAYDLYYNSNLPNLSVERFGILTEMRIDLQRLLVGWTPKIEVPTNTSKPVFSHKPLPQRESNVKKTPEKIDPKPIEYNKLVIDFDELIANEANEEIRNMHRYFTSVEPTKKNAYTGKYKGYNLILITAEGFSSYAVHKEVTPTLYKLVNEGYQFTNFYNPIWGVSTSDGEYVALNSLIPKSGVWSFQRSGSNLLPFVMGNQLKKQGYKTTAYHNHTYTYYGRDISHPNMGYDYYGLGNGLDIKKTWPESDLEMMEKTIPDYIENEPFHTYYMTVSGHMQYSFMGNFIANKNKQLVEELPYSEQAKAYLATQIELDRALETLMAELEKKGIAEHTLIALSADHYPYGLEKETIDELADHKVEENFELYKSTFILYTKGMKPVVIEKPVSSLDILPTLSNLLGLEYDSRLLMGRDIFSDAEPLVVFQNQSFITDKGSYNSITNAFTPNEGEAVNEGYVQNILRRVQEMFYYSAKIVELDYYRTVFGNE</sequence>
<evidence type="ECO:0000259" key="8">
    <source>
        <dbReference type="Pfam" id="PF00884"/>
    </source>
</evidence>
<keyword evidence="5 7" id="KW-1133">Transmembrane helix</keyword>
<name>A0A4V3V7U3_9BACI</name>
<evidence type="ECO:0000256" key="1">
    <source>
        <dbReference type="ARBA" id="ARBA00004651"/>
    </source>
</evidence>
<dbReference type="InterPro" id="IPR050448">
    <property type="entry name" value="OpgB/LTA_synthase_biosynth"/>
</dbReference>
<proteinExistence type="predicted"/>
<evidence type="ECO:0000313" key="9">
    <source>
        <dbReference type="EMBL" id="THE12803.1"/>
    </source>
</evidence>
<feature type="domain" description="Sulfatase N-terminal" evidence="8">
    <location>
        <begin position="298"/>
        <end position="577"/>
    </location>
</feature>
<dbReference type="GO" id="GO:0005886">
    <property type="term" value="C:plasma membrane"/>
    <property type="evidence" value="ECO:0007669"/>
    <property type="project" value="UniProtKB-SubCell"/>
</dbReference>
<protein>
    <submittedName>
        <fullName evidence="9">Alkaline phosphatase family protein</fullName>
    </submittedName>
</protein>
<organism evidence="9 10">
    <name type="scientific">Bacillus timonensis</name>
    <dbReference type="NCBI Taxonomy" id="1033734"/>
    <lineage>
        <taxon>Bacteria</taxon>
        <taxon>Bacillati</taxon>
        <taxon>Bacillota</taxon>
        <taxon>Bacilli</taxon>
        <taxon>Bacillales</taxon>
        <taxon>Bacillaceae</taxon>
        <taxon>Bacillus</taxon>
    </lineage>
</organism>
<evidence type="ECO:0000256" key="5">
    <source>
        <dbReference type="ARBA" id="ARBA00022989"/>
    </source>
</evidence>
<dbReference type="Gene3D" id="3.40.720.10">
    <property type="entry name" value="Alkaline Phosphatase, subunit A"/>
    <property type="match status" value="1"/>
</dbReference>
<dbReference type="InterPro" id="IPR000917">
    <property type="entry name" value="Sulfatase_N"/>
</dbReference>
<evidence type="ECO:0000256" key="4">
    <source>
        <dbReference type="ARBA" id="ARBA00022692"/>
    </source>
</evidence>
<comment type="pathway">
    <text evidence="2">Cell wall biogenesis; lipoteichoic acid biosynthesis.</text>
</comment>
<comment type="subcellular location">
    <subcellularLocation>
        <location evidence="1">Cell membrane</location>
        <topology evidence="1">Multi-pass membrane protein</topology>
    </subcellularLocation>
</comment>
<keyword evidence="6 7" id="KW-0472">Membrane</keyword>
<dbReference type="CDD" id="cd16015">
    <property type="entry name" value="LTA_synthase"/>
    <property type="match status" value="1"/>
</dbReference>
<feature type="transmembrane region" description="Helical" evidence="7">
    <location>
        <begin position="42"/>
        <end position="59"/>
    </location>
</feature>
<dbReference type="OrthoDB" id="5901192at2"/>
<feature type="transmembrane region" description="Helical" evidence="7">
    <location>
        <begin position="66"/>
        <end position="86"/>
    </location>
</feature>
<keyword evidence="10" id="KW-1185">Reference proteome</keyword>
<dbReference type="Proteomes" id="UP000306477">
    <property type="component" value="Unassembled WGS sequence"/>
</dbReference>
<dbReference type="Pfam" id="PF00884">
    <property type="entry name" value="Sulfatase"/>
    <property type="match status" value="1"/>
</dbReference>
<dbReference type="Gene3D" id="3.30.1120.170">
    <property type="match status" value="1"/>
</dbReference>
<gene>
    <name evidence="9" type="ORF">E1I69_09495</name>
</gene>
<evidence type="ECO:0000256" key="2">
    <source>
        <dbReference type="ARBA" id="ARBA00004936"/>
    </source>
</evidence>
<feature type="transmembrane region" description="Helical" evidence="7">
    <location>
        <begin position="12"/>
        <end position="36"/>
    </location>
</feature>
<evidence type="ECO:0000256" key="7">
    <source>
        <dbReference type="SAM" id="Phobius"/>
    </source>
</evidence>
<dbReference type="AlphaFoldDB" id="A0A4V3V7U3"/>
<reference evidence="9 10" key="1">
    <citation type="journal article" date="2019" name="Indoor Air">
        <title>Impacts of indoor surface finishes on bacterial viability.</title>
        <authorList>
            <person name="Hu J."/>
            <person name="Maamar S.B."/>
            <person name="Glawe A.J."/>
            <person name="Gottel N."/>
            <person name="Gilbert J.A."/>
            <person name="Hartmann E.M."/>
        </authorList>
    </citation>
    <scope>NUCLEOTIDE SEQUENCE [LARGE SCALE GENOMIC DNA]</scope>
    <source>
        <strain evidence="9 10">AF060A6</strain>
    </source>
</reference>
<dbReference type="PANTHER" id="PTHR47371">
    <property type="entry name" value="LIPOTEICHOIC ACID SYNTHASE"/>
    <property type="match status" value="1"/>
</dbReference>
<evidence type="ECO:0000256" key="3">
    <source>
        <dbReference type="ARBA" id="ARBA00022475"/>
    </source>
</evidence>
<evidence type="ECO:0000313" key="10">
    <source>
        <dbReference type="Proteomes" id="UP000306477"/>
    </source>
</evidence>
<dbReference type="PANTHER" id="PTHR47371:SF3">
    <property type="entry name" value="PHOSPHOGLYCEROL TRANSFERASE I"/>
    <property type="match status" value="1"/>
</dbReference>
<keyword evidence="4 7" id="KW-0812">Transmembrane</keyword>
<dbReference type="InterPro" id="IPR017850">
    <property type="entry name" value="Alkaline_phosphatase_core_sf"/>
</dbReference>
<accession>A0A4V3V7U3</accession>
<keyword evidence="3" id="KW-1003">Cell membrane</keyword>
<feature type="transmembrane region" description="Helical" evidence="7">
    <location>
        <begin position="147"/>
        <end position="170"/>
    </location>
</feature>
<dbReference type="SUPFAM" id="SSF53649">
    <property type="entry name" value="Alkaline phosphatase-like"/>
    <property type="match status" value="1"/>
</dbReference>